<proteinExistence type="predicted"/>
<name>A0A8X6UWG5_NEPPI</name>
<evidence type="ECO:0000313" key="4">
    <source>
        <dbReference type="Proteomes" id="UP000887013"/>
    </source>
</evidence>
<sequence>MRDTDKKSHHSVLVQSSQMTQDSDSSGLSRILSVEKKRVDSPRGTTVAHLEVVFYGQCHPFPKVTAAKGLHFEEPSDPTALTLLMILLDVHDTGVPGINHLDRVNLNDYIDFFRF</sequence>
<evidence type="ECO:0000256" key="1">
    <source>
        <dbReference type="SAM" id="MobiDB-lite"/>
    </source>
</evidence>
<feature type="compositionally biased region" description="Low complexity" evidence="1">
    <location>
        <begin position="15"/>
        <end position="26"/>
    </location>
</feature>
<feature type="region of interest" description="Disordered" evidence="1">
    <location>
        <begin position="1"/>
        <end position="28"/>
    </location>
</feature>
<accession>A0A8X6UWG5</accession>
<dbReference type="Proteomes" id="UP000887013">
    <property type="component" value="Unassembled WGS sequence"/>
</dbReference>
<evidence type="ECO:0000313" key="3">
    <source>
        <dbReference type="EMBL" id="GFU53461.1"/>
    </source>
</evidence>
<keyword evidence="4" id="KW-1185">Reference proteome</keyword>
<comment type="caution">
    <text evidence="3">The sequence shown here is derived from an EMBL/GenBank/DDBJ whole genome shotgun (WGS) entry which is preliminary data.</text>
</comment>
<gene>
    <name evidence="2" type="ORF">NPIL_497531</name>
    <name evidence="3" type="ORF">NPIL_676871</name>
</gene>
<protein>
    <submittedName>
        <fullName evidence="3">Uncharacterized protein</fullName>
    </submittedName>
</protein>
<organism evidence="3 4">
    <name type="scientific">Nephila pilipes</name>
    <name type="common">Giant wood spider</name>
    <name type="synonym">Nephila maculata</name>
    <dbReference type="NCBI Taxonomy" id="299642"/>
    <lineage>
        <taxon>Eukaryota</taxon>
        <taxon>Metazoa</taxon>
        <taxon>Ecdysozoa</taxon>
        <taxon>Arthropoda</taxon>
        <taxon>Chelicerata</taxon>
        <taxon>Arachnida</taxon>
        <taxon>Araneae</taxon>
        <taxon>Araneomorphae</taxon>
        <taxon>Entelegynae</taxon>
        <taxon>Araneoidea</taxon>
        <taxon>Nephilidae</taxon>
        <taxon>Nephila</taxon>
    </lineage>
</organism>
<dbReference type="EMBL" id="BMAW01058566">
    <property type="protein sequence ID" value="GFT16896.1"/>
    <property type="molecule type" value="Genomic_DNA"/>
</dbReference>
<dbReference type="EMBL" id="BMAW01038824">
    <property type="protein sequence ID" value="GFU53461.1"/>
    <property type="molecule type" value="Genomic_DNA"/>
</dbReference>
<reference evidence="3" key="1">
    <citation type="submission" date="2020-08" db="EMBL/GenBank/DDBJ databases">
        <title>Multicomponent nature underlies the extraordinary mechanical properties of spider dragline silk.</title>
        <authorList>
            <person name="Kono N."/>
            <person name="Nakamura H."/>
            <person name="Mori M."/>
            <person name="Yoshida Y."/>
            <person name="Ohtoshi R."/>
            <person name="Malay A.D."/>
            <person name="Moran D.A.P."/>
            <person name="Tomita M."/>
            <person name="Numata K."/>
            <person name="Arakawa K."/>
        </authorList>
    </citation>
    <scope>NUCLEOTIDE SEQUENCE</scope>
</reference>
<dbReference type="AlphaFoldDB" id="A0A8X6UWG5"/>
<evidence type="ECO:0000313" key="2">
    <source>
        <dbReference type="EMBL" id="GFT16896.1"/>
    </source>
</evidence>